<dbReference type="SUPFAM" id="SSF55846">
    <property type="entry name" value="N-acetylmuramoyl-L-alanine amidase-like"/>
    <property type="match status" value="1"/>
</dbReference>
<feature type="chain" id="PRO_5025419491" description="Peptidoglycan-recognition protein" evidence="8">
    <location>
        <begin position="20"/>
        <end position="196"/>
    </location>
</feature>
<dbReference type="GO" id="GO:0042834">
    <property type="term" value="F:peptidoglycan binding"/>
    <property type="evidence" value="ECO:0007669"/>
    <property type="project" value="InterPro"/>
</dbReference>
<dbReference type="InterPro" id="IPR006619">
    <property type="entry name" value="PGRP_domain_met/bac"/>
</dbReference>
<dbReference type="InterPro" id="IPR002502">
    <property type="entry name" value="Amidase_domain"/>
</dbReference>
<dbReference type="GO" id="GO:0008745">
    <property type="term" value="F:N-acetylmuramoyl-L-alanine amidase activity"/>
    <property type="evidence" value="ECO:0007669"/>
    <property type="project" value="InterPro"/>
</dbReference>
<dbReference type="SMART" id="SM00644">
    <property type="entry name" value="Ami_2"/>
    <property type="match status" value="1"/>
</dbReference>
<dbReference type="InterPro" id="IPR017331">
    <property type="entry name" value="Peptidoglycan_recognition"/>
</dbReference>
<name>A0A6B9KEA6_9ARAC</name>
<evidence type="ECO:0000256" key="8">
    <source>
        <dbReference type="SAM" id="SignalP"/>
    </source>
</evidence>
<evidence type="ECO:0000256" key="7">
    <source>
        <dbReference type="PIRSR" id="PIRSR037945-1"/>
    </source>
</evidence>
<dbReference type="CDD" id="cd06583">
    <property type="entry name" value="PGRP"/>
    <property type="match status" value="1"/>
</dbReference>
<dbReference type="EMBL" id="MN004965">
    <property type="protein sequence ID" value="QHA25242.1"/>
    <property type="molecule type" value="mRNA"/>
</dbReference>
<dbReference type="GO" id="GO:0009253">
    <property type="term" value="P:peptidoglycan catabolic process"/>
    <property type="evidence" value="ECO:0007669"/>
    <property type="project" value="InterPro"/>
</dbReference>
<dbReference type="PANTHER" id="PTHR11022:SF41">
    <property type="entry name" value="PEPTIDOGLYCAN-RECOGNITION PROTEIN LC-RELATED"/>
    <property type="match status" value="1"/>
</dbReference>
<dbReference type="GO" id="GO:0008270">
    <property type="term" value="F:zinc ion binding"/>
    <property type="evidence" value="ECO:0007669"/>
    <property type="project" value="InterPro"/>
</dbReference>
<evidence type="ECO:0000256" key="6">
    <source>
        <dbReference type="PIRNR" id="PIRNR037945"/>
    </source>
</evidence>
<sequence length="196" mass="21744">MKRFLILGFVFSLLSISSGCPEIVDRKAWGARPSTNPKSMSTPVDHVFIHHTEGAECTTKDKCIETMKQIQNYHMNSRKYADIGYSFLVGGDGRIYEGRGWNKVGAHTYGYNSRAIAISFMGNYEKTAPSETMLNAAKKLIDCGVSKGFIKKERQIHGHKDANCTTCPGESLYNAIKSWTGFKGGKLPGYKCKKNA</sequence>
<organism evidence="11">
    <name type="scientific">Physocyclus mexicanus</name>
    <dbReference type="NCBI Taxonomy" id="1705800"/>
    <lineage>
        <taxon>Eukaryota</taxon>
        <taxon>Metazoa</taxon>
        <taxon>Ecdysozoa</taxon>
        <taxon>Arthropoda</taxon>
        <taxon>Chelicerata</taxon>
        <taxon>Arachnida</taxon>
        <taxon>Araneae</taxon>
        <taxon>Araneomorphae</taxon>
        <taxon>Haplogynae</taxon>
        <taxon>Pholcoidea</taxon>
        <taxon>Pholcidae</taxon>
        <taxon>Physocyclus</taxon>
    </lineage>
</organism>
<dbReference type="GO" id="GO:0045087">
    <property type="term" value="P:innate immune response"/>
    <property type="evidence" value="ECO:0007669"/>
    <property type="project" value="UniProtKB-KW"/>
</dbReference>
<feature type="signal peptide" evidence="8">
    <location>
        <begin position="1"/>
        <end position="19"/>
    </location>
</feature>
<evidence type="ECO:0000313" key="11">
    <source>
        <dbReference type="EMBL" id="QHA25242.1"/>
    </source>
</evidence>
<keyword evidence="4 6" id="KW-0391">Immunity</keyword>
<dbReference type="PIRSF" id="PIRSF037945">
    <property type="entry name" value="PGRPs"/>
    <property type="match status" value="1"/>
</dbReference>
<accession>A0A6B9KEA6</accession>
<keyword evidence="5 7" id="KW-1015">Disulfide bond</keyword>
<protein>
    <recommendedName>
        <fullName evidence="6">Peptidoglycan-recognition protein</fullName>
    </recommendedName>
</protein>
<keyword evidence="3 8" id="KW-0732">Signal</keyword>
<evidence type="ECO:0000256" key="5">
    <source>
        <dbReference type="ARBA" id="ARBA00023157"/>
    </source>
</evidence>
<evidence type="ECO:0000256" key="3">
    <source>
        <dbReference type="ARBA" id="ARBA00022729"/>
    </source>
</evidence>
<evidence type="ECO:0000259" key="9">
    <source>
        <dbReference type="SMART" id="SM00644"/>
    </source>
</evidence>
<dbReference type="Pfam" id="PF01510">
    <property type="entry name" value="Amidase_2"/>
    <property type="match status" value="1"/>
</dbReference>
<feature type="disulfide bond" evidence="7">
    <location>
        <begin position="57"/>
        <end position="63"/>
    </location>
</feature>
<feature type="domain" description="Peptidoglycan recognition protein family" evidence="10">
    <location>
        <begin position="21"/>
        <end position="163"/>
    </location>
</feature>
<comment type="similarity">
    <text evidence="1 6">Belongs to the N-acetylmuramoyl-L-alanine amidase 2 family.</text>
</comment>
<evidence type="ECO:0000256" key="4">
    <source>
        <dbReference type="ARBA" id="ARBA00022859"/>
    </source>
</evidence>
<evidence type="ECO:0000256" key="2">
    <source>
        <dbReference type="ARBA" id="ARBA00022588"/>
    </source>
</evidence>
<reference evidence="11" key="1">
    <citation type="submission" date="2019-05" db="EMBL/GenBank/DDBJ databases">
        <title>Not so dangerous after all? Venom composition and potency of the pholcid (daddy long-leg) spider Physocyclus mexicanus.</title>
        <authorList>
            <person name="Zobel-Thropp P.A."/>
            <person name="Mullins J."/>
            <person name="Kristensen C."/>
            <person name="Kronmiller B.A."/>
            <person name="David C.L."/>
            <person name="Breci L.A."/>
            <person name="Binford G.J."/>
        </authorList>
    </citation>
    <scope>NUCLEOTIDE SEQUENCE</scope>
    <source>
        <tissue evidence="11">Venom gland</tissue>
    </source>
</reference>
<feature type="domain" description="N-acetylmuramoyl-L-alanine amidase" evidence="9">
    <location>
        <begin position="32"/>
        <end position="169"/>
    </location>
</feature>
<dbReference type="InterPro" id="IPR036505">
    <property type="entry name" value="Amidase/PGRP_sf"/>
</dbReference>
<dbReference type="PANTHER" id="PTHR11022">
    <property type="entry name" value="PEPTIDOGLYCAN RECOGNITION PROTEIN"/>
    <property type="match status" value="1"/>
</dbReference>
<feature type="disulfide bond" evidence="7">
    <location>
        <begin position="20"/>
        <end position="143"/>
    </location>
</feature>
<evidence type="ECO:0000256" key="1">
    <source>
        <dbReference type="ARBA" id="ARBA00007553"/>
    </source>
</evidence>
<dbReference type="InterPro" id="IPR015510">
    <property type="entry name" value="PGRP"/>
</dbReference>
<dbReference type="SMART" id="SM00701">
    <property type="entry name" value="PGRP"/>
    <property type="match status" value="1"/>
</dbReference>
<keyword evidence="2 6" id="KW-0399">Innate immunity</keyword>
<dbReference type="AlphaFoldDB" id="A0A6B9KEA6"/>
<evidence type="ECO:0000259" key="10">
    <source>
        <dbReference type="SMART" id="SM00701"/>
    </source>
</evidence>
<dbReference type="PROSITE" id="PS51257">
    <property type="entry name" value="PROKAR_LIPOPROTEIN"/>
    <property type="match status" value="1"/>
</dbReference>
<dbReference type="Gene3D" id="3.40.80.10">
    <property type="entry name" value="Peptidoglycan recognition protein-like"/>
    <property type="match status" value="1"/>
</dbReference>
<proteinExistence type="evidence at transcript level"/>
<dbReference type="FunFam" id="3.40.80.10:FF:000001">
    <property type="entry name" value="Peptidoglycan recognition protein 1"/>
    <property type="match status" value="1"/>
</dbReference>